<gene>
    <name evidence="1" type="ORF">METZ01_LOCUS442384</name>
</gene>
<proteinExistence type="predicted"/>
<evidence type="ECO:0000313" key="1">
    <source>
        <dbReference type="EMBL" id="SVD89530.1"/>
    </source>
</evidence>
<reference evidence="1" key="1">
    <citation type="submission" date="2018-05" db="EMBL/GenBank/DDBJ databases">
        <authorList>
            <person name="Lanie J.A."/>
            <person name="Ng W.-L."/>
            <person name="Kazmierczak K.M."/>
            <person name="Andrzejewski T.M."/>
            <person name="Davidsen T.M."/>
            <person name="Wayne K.J."/>
            <person name="Tettelin H."/>
            <person name="Glass J.I."/>
            <person name="Rusch D."/>
            <person name="Podicherti R."/>
            <person name="Tsui H.-C.T."/>
            <person name="Winkler M.E."/>
        </authorList>
    </citation>
    <scope>NUCLEOTIDE SEQUENCE</scope>
</reference>
<sequence length="34" mass="3733">VRDDKGYDSSDNEVTLDDAAVTTELARLQTDFDG</sequence>
<dbReference type="AlphaFoldDB" id="A0A382Z2J3"/>
<organism evidence="1">
    <name type="scientific">marine metagenome</name>
    <dbReference type="NCBI Taxonomy" id="408172"/>
    <lineage>
        <taxon>unclassified sequences</taxon>
        <taxon>metagenomes</taxon>
        <taxon>ecological metagenomes</taxon>
    </lineage>
</organism>
<feature type="non-terminal residue" evidence="1">
    <location>
        <position position="34"/>
    </location>
</feature>
<dbReference type="EMBL" id="UINC01180371">
    <property type="protein sequence ID" value="SVD89530.1"/>
    <property type="molecule type" value="Genomic_DNA"/>
</dbReference>
<protein>
    <submittedName>
        <fullName evidence="1">Uncharacterized protein</fullName>
    </submittedName>
</protein>
<name>A0A382Z2J3_9ZZZZ</name>
<feature type="non-terminal residue" evidence="1">
    <location>
        <position position="1"/>
    </location>
</feature>
<accession>A0A382Z2J3</accession>